<dbReference type="AlphaFoldDB" id="A0A7J7IGF8"/>
<sequence length="179" mass="19375">MSRSTRLSKALLVFFCIFSFVHARLATAQTLSEVEHEHPDISTLITLVNSTLSSQLSALAAEHRAITVFAPDNTAFSSLPANVTARLHTNETLLKDVLLYHILPGNITAHFLLGEGVILAKTLFDNETLMINATSTAIYVEGTRKVIVPDVFFDLGVIHIINGVLIPPSLHGAILYGSG</sequence>
<proteinExistence type="predicted"/>
<dbReference type="SUPFAM" id="SSF82153">
    <property type="entry name" value="FAS1 domain"/>
    <property type="match status" value="1"/>
</dbReference>
<evidence type="ECO:0000259" key="2">
    <source>
        <dbReference type="PROSITE" id="PS50213"/>
    </source>
</evidence>
<dbReference type="EMBL" id="VWRR01000011">
    <property type="protein sequence ID" value="KAF6002192.1"/>
    <property type="molecule type" value="Genomic_DNA"/>
</dbReference>
<dbReference type="GO" id="GO:0005615">
    <property type="term" value="C:extracellular space"/>
    <property type="evidence" value="ECO:0007669"/>
    <property type="project" value="TreeGrafter"/>
</dbReference>
<dbReference type="InterPro" id="IPR036378">
    <property type="entry name" value="FAS1_dom_sf"/>
</dbReference>
<protein>
    <recommendedName>
        <fullName evidence="2">FAS1 domain-containing protein</fullName>
    </recommendedName>
</protein>
<name>A0A7J7IGF8_9RHOD</name>
<dbReference type="InterPro" id="IPR050904">
    <property type="entry name" value="Adhesion/Biosynth-related"/>
</dbReference>
<dbReference type="SMART" id="SM00554">
    <property type="entry name" value="FAS1"/>
    <property type="match status" value="1"/>
</dbReference>
<dbReference type="Proteomes" id="UP000530660">
    <property type="component" value="Unassembled WGS sequence"/>
</dbReference>
<reference evidence="3 4" key="1">
    <citation type="journal article" date="2020" name="J. Phycol.">
        <title>Comparative genome analysis reveals Cyanidiococcus gen. nov., a new extremophilic red algal genus sister to Cyanidioschyzon (Cyanidioschyzonaceae, Rhodophyta).</title>
        <authorList>
            <person name="Liu S.-L."/>
            <person name="Chiang Y.-R."/>
            <person name="Yoon H.S."/>
            <person name="Fu H.-Y."/>
        </authorList>
    </citation>
    <scope>NUCLEOTIDE SEQUENCE [LARGE SCALE GENOMIC DNA]</scope>
    <source>
        <strain evidence="3 4">THAL066</strain>
    </source>
</reference>
<dbReference type="PROSITE" id="PS50213">
    <property type="entry name" value="FAS1"/>
    <property type="match status" value="1"/>
</dbReference>
<feature type="domain" description="FAS1" evidence="2">
    <location>
        <begin position="28"/>
        <end position="165"/>
    </location>
</feature>
<evidence type="ECO:0000256" key="1">
    <source>
        <dbReference type="SAM" id="SignalP"/>
    </source>
</evidence>
<gene>
    <name evidence="3" type="ORF">F1559_002217</name>
</gene>
<dbReference type="Pfam" id="PF02469">
    <property type="entry name" value="Fasciclin"/>
    <property type="match status" value="1"/>
</dbReference>
<evidence type="ECO:0000313" key="4">
    <source>
        <dbReference type="Proteomes" id="UP000530660"/>
    </source>
</evidence>
<dbReference type="PANTHER" id="PTHR10900:SF77">
    <property type="entry name" value="FI19380P1"/>
    <property type="match status" value="1"/>
</dbReference>
<accession>A0A7J7IGF8</accession>
<feature type="signal peptide" evidence="1">
    <location>
        <begin position="1"/>
        <end position="23"/>
    </location>
</feature>
<dbReference type="OrthoDB" id="286301at2759"/>
<organism evidence="3 4">
    <name type="scientific">Cyanidiococcus yangmingshanensis</name>
    <dbReference type="NCBI Taxonomy" id="2690220"/>
    <lineage>
        <taxon>Eukaryota</taxon>
        <taxon>Rhodophyta</taxon>
        <taxon>Bangiophyceae</taxon>
        <taxon>Cyanidiales</taxon>
        <taxon>Cyanidiaceae</taxon>
        <taxon>Cyanidiococcus</taxon>
    </lineage>
</organism>
<dbReference type="InterPro" id="IPR000782">
    <property type="entry name" value="FAS1_domain"/>
</dbReference>
<evidence type="ECO:0000313" key="3">
    <source>
        <dbReference type="EMBL" id="KAF6002192.1"/>
    </source>
</evidence>
<feature type="chain" id="PRO_5029764911" description="FAS1 domain-containing protein" evidence="1">
    <location>
        <begin position="24"/>
        <end position="179"/>
    </location>
</feature>
<keyword evidence="1" id="KW-0732">Signal</keyword>
<dbReference type="PANTHER" id="PTHR10900">
    <property type="entry name" value="PERIOSTIN-RELATED"/>
    <property type="match status" value="1"/>
</dbReference>
<keyword evidence="4" id="KW-1185">Reference proteome</keyword>
<dbReference type="Gene3D" id="2.30.180.10">
    <property type="entry name" value="FAS1 domain"/>
    <property type="match status" value="1"/>
</dbReference>
<comment type="caution">
    <text evidence="3">The sequence shown here is derived from an EMBL/GenBank/DDBJ whole genome shotgun (WGS) entry which is preliminary data.</text>
</comment>